<organism evidence="1 2">
    <name type="scientific">Elizabethkingia anophelis</name>
    <dbReference type="NCBI Taxonomy" id="1117645"/>
    <lineage>
        <taxon>Bacteria</taxon>
        <taxon>Pseudomonadati</taxon>
        <taxon>Bacteroidota</taxon>
        <taxon>Flavobacteriia</taxon>
        <taxon>Flavobacteriales</taxon>
        <taxon>Weeksellaceae</taxon>
        <taxon>Elizabethkingia</taxon>
    </lineage>
</organism>
<evidence type="ECO:0000313" key="1">
    <source>
        <dbReference type="EMBL" id="MDV3664943.1"/>
    </source>
</evidence>
<dbReference type="EMBL" id="NWGY01000013">
    <property type="protein sequence ID" value="MDV3664943.1"/>
    <property type="molecule type" value="Genomic_DNA"/>
</dbReference>
<dbReference type="Proteomes" id="UP001189000">
    <property type="component" value="Unassembled WGS sequence"/>
</dbReference>
<proteinExistence type="predicted"/>
<dbReference type="AlphaFoldDB" id="A0AAE4T706"/>
<evidence type="ECO:0000313" key="2">
    <source>
        <dbReference type="Proteomes" id="UP001189000"/>
    </source>
</evidence>
<protein>
    <submittedName>
        <fullName evidence="1">Uncharacterized protein</fullName>
    </submittedName>
</protein>
<gene>
    <name evidence="1" type="ORF">CMU51_12835</name>
</gene>
<sequence length="173" mass="20296">MYQISIYDLKNSFRLIPNFERYSLTIWQNNTVKFTSKRKAFDFIAKVSNLISEVLAICEMVHTTTQSFSFHLKSESRSNKDLFNVFFENSQSITLHIRNLKSYKHEKTELYKVIRSIDSILVLLEENCKILNSKNNNCVNAYLGVINRVTRSLNTILSNSQYHHENNTLSLFK</sequence>
<reference evidence="1" key="1">
    <citation type="submission" date="2023-02" db="EMBL/GenBank/DDBJ databases">
        <title>Elizabethkingia anophelis draft genomes.</title>
        <authorList>
            <person name="Nicholson A.C."/>
            <person name="Whitney A.M."/>
            <person name="Humrighouse B.W."/>
            <person name="Villarma A."/>
            <person name="Bell M."/>
            <person name="Mcquiston J."/>
        </authorList>
    </citation>
    <scope>NUCLEOTIDE SEQUENCE</scope>
    <source>
        <strain evidence="1">B4955</strain>
    </source>
</reference>
<accession>A0AAE4T706</accession>
<comment type="caution">
    <text evidence="1">The sequence shown here is derived from an EMBL/GenBank/DDBJ whole genome shotgun (WGS) entry which is preliminary data.</text>
</comment>
<name>A0AAE4T706_9FLAO</name>